<dbReference type="InterPro" id="IPR051422">
    <property type="entry name" value="AlkB_tRNA_MeTrf/Diox"/>
</dbReference>
<dbReference type="GO" id="GO:0030488">
    <property type="term" value="P:tRNA methylation"/>
    <property type="evidence" value="ECO:0007669"/>
    <property type="project" value="TreeGrafter"/>
</dbReference>
<organism evidence="5 6">
    <name type="scientific">Acropora cervicornis</name>
    <name type="common">Staghorn coral</name>
    <dbReference type="NCBI Taxonomy" id="6130"/>
    <lineage>
        <taxon>Eukaryota</taxon>
        <taxon>Metazoa</taxon>
        <taxon>Cnidaria</taxon>
        <taxon>Anthozoa</taxon>
        <taxon>Hexacorallia</taxon>
        <taxon>Scleractinia</taxon>
        <taxon>Astrocoeniina</taxon>
        <taxon>Acroporidae</taxon>
        <taxon>Acropora</taxon>
    </lineage>
</organism>
<dbReference type="CDD" id="cd02440">
    <property type="entry name" value="AdoMet_MTases"/>
    <property type="match status" value="1"/>
</dbReference>
<feature type="region of interest" description="Disordered" evidence="3">
    <location>
        <begin position="176"/>
        <end position="242"/>
    </location>
</feature>
<feature type="region of interest" description="Disordered" evidence="3">
    <location>
        <begin position="504"/>
        <end position="530"/>
    </location>
</feature>
<dbReference type="InterPro" id="IPR013216">
    <property type="entry name" value="Methyltransf_11"/>
</dbReference>
<evidence type="ECO:0000256" key="2">
    <source>
        <dbReference type="ARBA" id="ARBA00022679"/>
    </source>
</evidence>
<evidence type="ECO:0000313" key="5">
    <source>
        <dbReference type="EMBL" id="KAK2563313.1"/>
    </source>
</evidence>
<dbReference type="Pfam" id="PF08241">
    <property type="entry name" value="Methyltransf_11"/>
    <property type="match status" value="1"/>
</dbReference>
<evidence type="ECO:0000256" key="1">
    <source>
        <dbReference type="ARBA" id="ARBA00022603"/>
    </source>
</evidence>
<gene>
    <name evidence="5" type="ORF">P5673_013686</name>
</gene>
<feature type="compositionally biased region" description="Low complexity" evidence="3">
    <location>
        <begin position="189"/>
        <end position="203"/>
    </location>
</feature>
<accession>A0AAD9V6Q1</accession>
<dbReference type="PANTHER" id="PTHR13069">
    <property type="entry name" value="ALKYLATED DNA REPAIR PROTEIN ALKB HOMOLOG 8"/>
    <property type="match status" value="1"/>
</dbReference>
<name>A0AAD9V6Q1_ACRCE</name>
<keyword evidence="1 5" id="KW-0489">Methyltransferase</keyword>
<evidence type="ECO:0000256" key="3">
    <source>
        <dbReference type="SAM" id="MobiDB-lite"/>
    </source>
</evidence>
<feature type="region of interest" description="Disordered" evidence="3">
    <location>
        <begin position="439"/>
        <end position="473"/>
    </location>
</feature>
<protein>
    <submittedName>
        <fullName evidence="5">tRNA methyltransferase 9B</fullName>
    </submittedName>
</protein>
<proteinExistence type="predicted"/>
<feature type="compositionally biased region" description="Low complexity" evidence="3">
    <location>
        <begin position="439"/>
        <end position="453"/>
    </location>
</feature>
<evidence type="ECO:0000313" key="6">
    <source>
        <dbReference type="Proteomes" id="UP001249851"/>
    </source>
</evidence>
<dbReference type="GO" id="GO:0005737">
    <property type="term" value="C:cytoplasm"/>
    <property type="evidence" value="ECO:0007669"/>
    <property type="project" value="TreeGrafter"/>
</dbReference>
<dbReference type="Proteomes" id="UP001249851">
    <property type="component" value="Unassembled WGS sequence"/>
</dbReference>
<reference evidence="5" key="2">
    <citation type="journal article" date="2023" name="Science">
        <title>Genomic signatures of disease resistance in endangered staghorn corals.</title>
        <authorList>
            <person name="Vollmer S.V."/>
            <person name="Selwyn J.D."/>
            <person name="Despard B.A."/>
            <person name="Roesel C.L."/>
        </authorList>
    </citation>
    <scope>NUCLEOTIDE SEQUENCE</scope>
    <source>
        <strain evidence="5">K2</strain>
    </source>
</reference>
<dbReference type="AlphaFoldDB" id="A0AAD9V6Q1"/>
<dbReference type="GO" id="GO:0002098">
    <property type="term" value="P:tRNA wobble uridine modification"/>
    <property type="evidence" value="ECO:0007669"/>
    <property type="project" value="TreeGrafter"/>
</dbReference>
<dbReference type="InterPro" id="IPR029063">
    <property type="entry name" value="SAM-dependent_MTases_sf"/>
</dbReference>
<dbReference type="SUPFAM" id="SSF53335">
    <property type="entry name" value="S-adenosyl-L-methionine-dependent methyltransferases"/>
    <property type="match status" value="1"/>
</dbReference>
<feature type="region of interest" description="Disordered" evidence="3">
    <location>
        <begin position="293"/>
        <end position="324"/>
    </location>
</feature>
<reference evidence="5" key="1">
    <citation type="journal article" date="2023" name="G3 (Bethesda)">
        <title>Whole genome assembly and annotation of the endangered Caribbean coral Acropora cervicornis.</title>
        <authorList>
            <person name="Selwyn J.D."/>
            <person name="Vollmer S.V."/>
        </authorList>
    </citation>
    <scope>NUCLEOTIDE SEQUENCE</scope>
    <source>
        <strain evidence="5">K2</strain>
    </source>
</reference>
<dbReference type="GO" id="GO:0106335">
    <property type="term" value="F:tRNA (5-carboxymethyluridine(34)-5-O)-methyltransferase activity"/>
    <property type="evidence" value="ECO:0007669"/>
    <property type="project" value="TreeGrafter"/>
</dbReference>
<dbReference type="GO" id="GO:0008757">
    <property type="term" value="F:S-adenosylmethionine-dependent methyltransferase activity"/>
    <property type="evidence" value="ECO:0007669"/>
    <property type="project" value="InterPro"/>
</dbReference>
<dbReference type="EMBL" id="JARQWQ010000026">
    <property type="protein sequence ID" value="KAK2563313.1"/>
    <property type="molecule type" value="Genomic_DNA"/>
</dbReference>
<feature type="domain" description="Methyltransferase type 11" evidence="4">
    <location>
        <begin position="52"/>
        <end position="140"/>
    </location>
</feature>
<dbReference type="Gene3D" id="3.40.50.150">
    <property type="entry name" value="Vaccinia Virus protein VP39"/>
    <property type="match status" value="2"/>
</dbReference>
<keyword evidence="6" id="KW-1185">Reference proteome</keyword>
<evidence type="ECO:0000259" key="4">
    <source>
        <dbReference type="Pfam" id="PF08241"/>
    </source>
</evidence>
<feature type="compositionally biased region" description="Low complexity" evidence="3">
    <location>
        <begin position="504"/>
        <end position="529"/>
    </location>
</feature>
<dbReference type="GO" id="GO:0005634">
    <property type="term" value="C:nucleus"/>
    <property type="evidence" value="ECO:0007669"/>
    <property type="project" value="TreeGrafter"/>
</dbReference>
<comment type="caution">
    <text evidence="5">The sequence shown here is derived from an EMBL/GenBank/DDBJ whole genome shotgun (WGS) entry which is preliminary data.</text>
</comment>
<dbReference type="FunFam" id="3.40.50.150:FF:000195">
    <property type="entry name" value="Methyltransferase domain containing protein"/>
    <property type="match status" value="1"/>
</dbReference>
<dbReference type="PANTHER" id="PTHR13069:SF37">
    <property type="entry name" value="FIRE DANCER"/>
    <property type="match status" value="1"/>
</dbReference>
<sequence length="591" mass="65485">MNQFATPEELEKHHVRDVYDKIAPHFAGYSHKAWPRVEEFLLSLPAGSLIADVGCGTGKYLGLALDSFVIGSDSCVEFAEIAMQRGHSVVACDNQSLPFRESCFDAVISVGVIHHFASGKRRSKALEELYRILRPGGRMLVYVWAFEQEQRKFDGQDVLVPYKHFQRNKVLARRSLSAPVRPRHQAQFHNGSTSNMTSSSWHSGRARSSHDCFGGHVCKRQQTQTSKREDSSSNDTGLGRVQVNDTSKYAVLRKIRNQEPVSSLRLEKSEEDNPVTKISKFLNSVLKKVFNNADDGGGESEKLPSASANEKTHQRNRSSENASSEFSPKFSALMTYFSSEKRETILKTDVLSVLARKLFAWKDDLRLDNDFVKTLDNCDEIDKEQHEKSVVVIGLKKENVGVDGTCGHQAPSATTSVSLNVMARLVDSLVLPSDVYNDSSSSSDALSSDDSSSAEGWNQVEPSHPTHNKKTFQHTTISCQEPAEPVCAADKDSQYSSSSSFFSTTASSSSQSSPLLSSSSSSPRTETSSKLATRKLQRYYHVFCEGELPKLVQDGIPSAVILKEYYDHGNWAVILEKAISRKGCAKTLKFV</sequence>
<keyword evidence="2" id="KW-0808">Transferase</keyword>
<dbReference type="GO" id="GO:0000049">
    <property type="term" value="F:tRNA binding"/>
    <property type="evidence" value="ECO:0007669"/>
    <property type="project" value="TreeGrafter"/>
</dbReference>